<evidence type="ECO:0000313" key="2">
    <source>
        <dbReference type="Proteomes" id="UP000076532"/>
    </source>
</evidence>
<dbReference type="EMBL" id="KV417565">
    <property type="protein sequence ID" value="KZP19316.1"/>
    <property type="molecule type" value="Genomic_DNA"/>
</dbReference>
<evidence type="ECO:0000313" key="1">
    <source>
        <dbReference type="EMBL" id="KZP19316.1"/>
    </source>
</evidence>
<proteinExistence type="predicted"/>
<dbReference type="Proteomes" id="UP000076532">
    <property type="component" value="Unassembled WGS sequence"/>
</dbReference>
<keyword evidence="2" id="KW-1185">Reference proteome</keyword>
<name>A0A166HWK6_9AGAM</name>
<accession>A0A166HWK6</accession>
<protein>
    <submittedName>
        <fullName evidence="1">Uncharacterized protein</fullName>
    </submittedName>
</protein>
<reference evidence="1 2" key="1">
    <citation type="journal article" date="2016" name="Mol. Biol. Evol.">
        <title>Comparative Genomics of Early-Diverging Mushroom-Forming Fungi Provides Insights into the Origins of Lignocellulose Decay Capabilities.</title>
        <authorList>
            <person name="Nagy L.G."/>
            <person name="Riley R."/>
            <person name="Tritt A."/>
            <person name="Adam C."/>
            <person name="Daum C."/>
            <person name="Floudas D."/>
            <person name="Sun H."/>
            <person name="Yadav J.S."/>
            <person name="Pangilinan J."/>
            <person name="Larsson K.H."/>
            <person name="Matsuura K."/>
            <person name="Barry K."/>
            <person name="Labutti K."/>
            <person name="Kuo R."/>
            <person name="Ohm R.A."/>
            <person name="Bhattacharya S.S."/>
            <person name="Shirouzu T."/>
            <person name="Yoshinaga Y."/>
            <person name="Martin F.M."/>
            <person name="Grigoriev I.V."/>
            <person name="Hibbett D.S."/>
        </authorList>
    </citation>
    <scope>NUCLEOTIDE SEQUENCE [LARGE SCALE GENOMIC DNA]</scope>
    <source>
        <strain evidence="1 2">CBS 109695</strain>
    </source>
</reference>
<gene>
    <name evidence="1" type="ORF">FIBSPDRAFT_862978</name>
</gene>
<organism evidence="1 2">
    <name type="scientific">Athelia psychrophila</name>
    <dbReference type="NCBI Taxonomy" id="1759441"/>
    <lineage>
        <taxon>Eukaryota</taxon>
        <taxon>Fungi</taxon>
        <taxon>Dikarya</taxon>
        <taxon>Basidiomycota</taxon>
        <taxon>Agaricomycotina</taxon>
        <taxon>Agaricomycetes</taxon>
        <taxon>Agaricomycetidae</taxon>
        <taxon>Atheliales</taxon>
        <taxon>Atheliaceae</taxon>
        <taxon>Athelia</taxon>
    </lineage>
</organism>
<dbReference type="OrthoDB" id="3310863at2759"/>
<sequence>MAASSSRLSLASLSELFNVLVNTPMVPEPEAKPADLEFALIEMPARNYTHSRSTSDNTSIYSHATTSFGSARISLEAPAPVVRTYSQLEFYEPKRAASKA</sequence>
<dbReference type="AlphaFoldDB" id="A0A166HWK6"/>